<protein>
    <submittedName>
        <fullName evidence="3">Uncharacterized protein</fullName>
    </submittedName>
</protein>
<dbReference type="AlphaFoldDB" id="A0A1I7WL21"/>
<proteinExistence type="predicted"/>
<reference evidence="3" key="1">
    <citation type="submission" date="2016-11" db="UniProtKB">
        <authorList>
            <consortium name="WormBaseParasite"/>
        </authorList>
    </citation>
    <scope>IDENTIFICATION</scope>
</reference>
<name>A0A1I7WL21_HETBA</name>
<keyword evidence="1" id="KW-0812">Transmembrane</keyword>
<accession>A0A1I7WL21</accession>
<feature type="transmembrane region" description="Helical" evidence="1">
    <location>
        <begin position="72"/>
        <end position="97"/>
    </location>
</feature>
<keyword evidence="1" id="KW-1133">Transmembrane helix</keyword>
<dbReference type="Proteomes" id="UP000095283">
    <property type="component" value="Unplaced"/>
</dbReference>
<keyword evidence="1" id="KW-0472">Membrane</keyword>
<keyword evidence="2" id="KW-1185">Reference proteome</keyword>
<evidence type="ECO:0000313" key="2">
    <source>
        <dbReference type="Proteomes" id="UP000095283"/>
    </source>
</evidence>
<sequence>MSWPSGSRRHIRRSGHGTDPALSIFDLLSYSVRNRLRWGIRLFVKQFADDRCSGKFRCTWTVRFEDSEECKFIGGFLSLFFRAFLSLGFASVLISLWEASGAILDASEAFGT</sequence>
<dbReference type="WBParaSite" id="Hba_05834">
    <property type="protein sequence ID" value="Hba_05834"/>
    <property type="gene ID" value="Hba_05834"/>
</dbReference>
<evidence type="ECO:0000313" key="3">
    <source>
        <dbReference type="WBParaSite" id="Hba_05834"/>
    </source>
</evidence>
<evidence type="ECO:0000256" key="1">
    <source>
        <dbReference type="SAM" id="Phobius"/>
    </source>
</evidence>
<organism evidence="2 3">
    <name type="scientific">Heterorhabditis bacteriophora</name>
    <name type="common">Entomopathogenic nematode worm</name>
    <dbReference type="NCBI Taxonomy" id="37862"/>
    <lineage>
        <taxon>Eukaryota</taxon>
        <taxon>Metazoa</taxon>
        <taxon>Ecdysozoa</taxon>
        <taxon>Nematoda</taxon>
        <taxon>Chromadorea</taxon>
        <taxon>Rhabditida</taxon>
        <taxon>Rhabditina</taxon>
        <taxon>Rhabditomorpha</taxon>
        <taxon>Strongyloidea</taxon>
        <taxon>Heterorhabditidae</taxon>
        <taxon>Heterorhabditis</taxon>
    </lineage>
</organism>